<dbReference type="SUPFAM" id="SSF51445">
    <property type="entry name" value="(Trans)glycosidases"/>
    <property type="match status" value="1"/>
</dbReference>
<dbReference type="SMART" id="SM00641">
    <property type="entry name" value="Glyco_25"/>
    <property type="match status" value="1"/>
</dbReference>
<dbReference type="PANTHER" id="PTHR34135:SF2">
    <property type="entry name" value="LYSOZYME"/>
    <property type="match status" value="1"/>
</dbReference>
<protein>
    <submittedName>
        <fullName evidence="4">Lysozyme</fullName>
    </submittedName>
</protein>
<name>A0A1I2DES1_9BACL</name>
<evidence type="ECO:0000256" key="3">
    <source>
        <dbReference type="ARBA" id="ARBA00023295"/>
    </source>
</evidence>
<dbReference type="GO" id="GO:0016998">
    <property type="term" value="P:cell wall macromolecule catabolic process"/>
    <property type="evidence" value="ECO:0007669"/>
    <property type="project" value="InterPro"/>
</dbReference>
<dbReference type="InterPro" id="IPR018077">
    <property type="entry name" value="Glyco_hydro_fam25_subgr"/>
</dbReference>
<evidence type="ECO:0000256" key="1">
    <source>
        <dbReference type="ARBA" id="ARBA00010646"/>
    </source>
</evidence>
<dbReference type="CDD" id="cd06413">
    <property type="entry name" value="GH25_muramidase_1"/>
    <property type="match status" value="1"/>
</dbReference>
<dbReference type="RefSeq" id="WP_091188267.1">
    <property type="nucleotide sequence ID" value="NZ_FOMT01000004.1"/>
</dbReference>
<dbReference type="PROSITE" id="PS51904">
    <property type="entry name" value="GLYCOSYL_HYDROL_F25_2"/>
    <property type="match status" value="1"/>
</dbReference>
<dbReference type="GO" id="GO:0003796">
    <property type="term" value="F:lysozyme activity"/>
    <property type="evidence" value="ECO:0007669"/>
    <property type="project" value="InterPro"/>
</dbReference>
<evidence type="ECO:0000256" key="2">
    <source>
        <dbReference type="ARBA" id="ARBA00022801"/>
    </source>
</evidence>
<evidence type="ECO:0000313" key="5">
    <source>
        <dbReference type="Proteomes" id="UP000198855"/>
    </source>
</evidence>
<organism evidence="4 5">
    <name type="scientific">Paenibacillus catalpae</name>
    <dbReference type="NCBI Taxonomy" id="1045775"/>
    <lineage>
        <taxon>Bacteria</taxon>
        <taxon>Bacillati</taxon>
        <taxon>Bacillota</taxon>
        <taxon>Bacilli</taxon>
        <taxon>Bacillales</taxon>
        <taxon>Paenibacillaceae</taxon>
        <taxon>Paenibacillus</taxon>
    </lineage>
</organism>
<evidence type="ECO:0000313" key="4">
    <source>
        <dbReference type="EMBL" id="SFE79082.1"/>
    </source>
</evidence>
<accession>A0A1I2DES1</accession>
<keyword evidence="3" id="KW-0326">Glycosidase</keyword>
<keyword evidence="5" id="KW-1185">Reference proteome</keyword>
<dbReference type="AlphaFoldDB" id="A0A1I2DES1"/>
<dbReference type="InterPro" id="IPR002053">
    <property type="entry name" value="Glyco_hydro_25"/>
</dbReference>
<dbReference type="Proteomes" id="UP000198855">
    <property type="component" value="Unassembled WGS sequence"/>
</dbReference>
<sequence length="239" mass="27633">MKMKLKRWQTISAGLLVLAVIAGVLEFKGIIWHNSLFAAKYKVRGIDVSHYQGKINWQKVASRGKWRFAYIKATEGKDMTDAYFSSNWEQARNEGMLIGAYHFFTTQSTGAEQAAHFIEVVPNAASTLPPVIDIEISLDKEVRHIQQELTALAGQLEQHYKQRPILYVTYDTFNTYIAGSFEDYEIWIRDIVRHPGLRNDRPWIFWQYNNRGHISGIDAYVDFNVFNGDEAEFNARFKS</sequence>
<proteinExistence type="inferred from homology"/>
<gene>
    <name evidence="4" type="ORF">SAMN05216378_4083</name>
</gene>
<keyword evidence="2" id="KW-0378">Hydrolase</keyword>
<dbReference type="GO" id="GO:0016052">
    <property type="term" value="P:carbohydrate catabolic process"/>
    <property type="evidence" value="ECO:0007669"/>
    <property type="project" value="TreeGrafter"/>
</dbReference>
<comment type="similarity">
    <text evidence="1">Belongs to the glycosyl hydrolase 25 family.</text>
</comment>
<dbReference type="Pfam" id="PF01183">
    <property type="entry name" value="Glyco_hydro_25"/>
    <property type="match status" value="1"/>
</dbReference>
<reference evidence="5" key="1">
    <citation type="submission" date="2016-10" db="EMBL/GenBank/DDBJ databases">
        <authorList>
            <person name="Varghese N."/>
            <person name="Submissions S."/>
        </authorList>
    </citation>
    <scope>NUCLEOTIDE SEQUENCE [LARGE SCALE GENOMIC DNA]</scope>
    <source>
        <strain evidence="5">CGMCC 1.10784</strain>
    </source>
</reference>
<dbReference type="Gene3D" id="3.20.20.80">
    <property type="entry name" value="Glycosidases"/>
    <property type="match status" value="1"/>
</dbReference>
<dbReference type="InterPro" id="IPR017853">
    <property type="entry name" value="GH"/>
</dbReference>
<dbReference type="OrthoDB" id="9802228at2"/>
<dbReference type="EMBL" id="FOMT01000004">
    <property type="protein sequence ID" value="SFE79082.1"/>
    <property type="molecule type" value="Genomic_DNA"/>
</dbReference>
<dbReference type="GO" id="GO:0009253">
    <property type="term" value="P:peptidoglycan catabolic process"/>
    <property type="evidence" value="ECO:0007669"/>
    <property type="project" value="InterPro"/>
</dbReference>
<dbReference type="PANTHER" id="PTHR34135">
    <property type="entry name" value="LYSOZYME"/>
    <property type="match status" value="1"/>
</dbReference>